<evidence type="ECO:0000256" key="1">
    <source>
        <dbReference type="SAM" id="SignalP"/>
    </source>
</evidence>
<dbReference type="RefSeq" id="WP_221572614.1">
    <property type="nucleotide sequence ID" value="NZ_JAIGNK010000001.1"/>
</dbReference>
<reference evidence="2 3" key="1">
    <citation type="submission" date="2021-08" db="EMBL/GenBank/DDBJ databases">
        <title>Comparative Genomics Analysis of the Genus Qipengyuania Reveals Extensive Genetic Diversity and Metabolic Versatility, Including the Description of Fifteen Novel Species.</title>
        <authorList>
            <person name="Liu Y."/>
        </authorList>
    </citation>
    <scope>NUCLEOTIDE SEQUENCE [LARGE SCALE GENOMIC DNA]</scope>
    <source>
        <strain evidence="2 3">1NDH17</strain>
    </source>
</reference>
<feature type="signal peptide" evidence="1">
    <location>
        <begin position="1"/>
        <end position="21"/>
    </location>
</feature>
<keyword evidence="1" id="KW-0732">Signal</keyword>
<organism evidence="2 3">
    <name type="scientific">Qipengyuania polymorpha</name>
    <dbReference type="NCBI Taxonomy" id="2867234"/>
    <lineage>
        <taxon>Bacteria</taxon>
        <taxon>Pseudomonadati</taxon>
        <taxon>Pseudomonadota</taxon>
        <taxon>Alphaproteobacteria</taxon>
        <taxon>Sphingomonadales</taxon>
        <taxon>Erythrobacteraceae</taxon>
        <taxon>Qipengyuania</taxon>
    </lineage>
</organism>
<protein>
    <recommendedName>
        <fullName evidence="4">Lipoprotein</fullName>
    </recommendedName>
</protein>
<name>A0ABS7IV25_9SPHN</name>
<evidence type="ECO:0000313" key="2">
    <source>
        <dbReference type="EMBL" id="MBX7457294.1"/>
    </source>
</evidence>
<accession>A0ABS7IV25</accession>
<feature type="chain" id="PRO_5046072500" description="Lipoprotein" evidence="1">
    <location>
        <begin position="22"/>
        <end position="164"/>
    </location>
</feature>
<sequence>MRWIIAALPLALAACGGLTPAEEEAARQAAVAEVEANQEPPPEVLELDRIRFADIEKFDLFGAGCNFSPDGDASAPVALAQADAGYLIRRGELQKLASDKGSAEMPYMSHRKYDGREYSFTLDFDEAKGRQSGYETMDYDGTLTVRDGSDNVLYLADGLVQCGA</sequence>
<evidence type="ECO:0008006" key="4">
    <source>
        <dbReference type="Google" id="ProtNLM"/>
    </source>
</evidence>
<dbReference type="Proteomes" id="UP000783253">
    <property type="component" value="Unassembled WGS sequence"/>
</dbReference>
<dbReference type="EMBL" id="JAIGNK010000001">
    <property type="protein sequence ID" value="MBX7457294.1"/>
    <property type="molecule type" value="Genomic_DNA"/>
</dbReference>
<proteinExistence type="predicted"/>
<comment type="caution">
    <text evidence="2">The sequence shown here is derived from an EMBL/GenBank/DDBJ whole genome shotgun (WGS) entry which is preliminary data.</text>
</comment>
<evidence type="ECO:0000313" key="3">
    <source>
        <dbReference type="Proteomes" id="UP000783253"/>
    </source>
</evidence>
<dbReference type="PROSITE" id="PS51257">
    <property type="entry name" value="PROKAR_LIPOPROTEIN"/>
    <property type="match status" value="1"/>
</dbReference>
<keyword evidence="3" id="KW-1185">Reference proteome</keyword>
<gene>
    <name evidence="2" type="ORF">K3152_03460</name>
</gene>